<accession>A0A2Z6PIL8</accession>
<dbReference type="EMBL" id="DF974685">
    <property type="protein sequence ID" value="GAU50065.1"/>
    <property type="molecule type" value="Genomic_DNA"/>
</dbReference>
<protein>
    <submittedName>
        <fullName evidence="1">Uncharacterized protein</fullName>
    </submittedName>
</protein>
<dbReference type="Proteomes" id="UP000242715">
    <property type="component" value="Unassembled WGS sequence"/>
</dbReference>
<organism evidence="1 2">
    <name type="scientific">Trifolium subterraneum</name>
    <name type="common">Subterranean clover</name>
    <dbReference type="NCBI Taxonomy" id="3900"/>
    <lineage>
        <taxon>Eukaryota</taxon>
        <taxon>Viridiplantae</taxon>
        <taxon>Streptophyta</taxon>
        <taxon>Embryophyta</taxon>
        <taxon>Tracheophyta</taxon>
        <taxon>Spermatophyta</taxon>
        <taxon>Magnoliopsida</taxon>
        <taxon>eudicotyledons</taxon>
        <taxon>Gunneridae</taxon>
        <taxon>Pentapetalae</taxon>
        <taxon>rosids</taxon>
        <taxon>fabids</taxon>
        <taxon>Fabales</taxon>
        <taxon>Fabaceae</taxon>
        <taxon>Papilionoideae</taxon>
        <taxon>50 kb inversion clade</taxon>
        <taxon>NPAAA clade</taxon>
        <taxon>Hologalegina</taxon>
        <taxon>IRL clade</taxon>
        <taxon>Trifolieae</taxon>
        <taxon>Trifolium</taxon>
    </lineage>
</organism>
<proteinExistence type="predicted"/>
<keyword evidence="2" id="KW-1185">Reference proteome</keyword>
<gene>
    <name evidence="1" type="ORF">TSUD_90880</name>
</gene>
<evidence type="ECO:0000313" key="2">
    <source>
        <dbReference type="Proteomes" id="UP000242715"/>
    </source>
</evidence>
<sequence length="86" mass="10199">MHHCLQMADVSHGVRKWQEKEAKHFGDWYTRDRKDNHVDDSEEDPDYDILEETHRSFSNLSLRNKAKKRIVEDKCVDTAINSDVLD</sequence>
<evidence type="ECO:0000313" key="1">
    <source>
        <dbReference type="EMBL" id="GAU50065.1"/>
    </source>
</evidence>
<dbReference type="AlphaFoldDB" id="A0A2Z6PIL8"/>
<name>A0A2Z6PIL8_TRISU</name>
<reference evidence="2" key="1">
    <citation type="journal article" date="2017" name="Front. Plant Sci.">
        <title>Climate Clever Clovers: New Paradigm to Reduce the Environmental Footprint of Ruminants by Breeding Low Methanogenic Forages Utilizing Haplotype Variation.</title>
        <authorList>
            <person name="Kaur P."/>
            <person name="Appels R."/>
            <person name="Bayer P.E."/>
            <person name="Keeble-Gagnere G."/>
            <person name="Wang J."/>
            <person name="Hirakawa H."/>
            <person name="Shirasawa K."/>
            <person name="Vercoe P."/>
            <person name="Stefanova K."/>
            <person name="Durmic Z."/>
            <person name="Nichols P."/>
            <person name="Revell C."/>
            <person name="Isobe S.N."/>
            <person name="Edwards D."/>
            <person name="Erskine W."/>
        </authorList>
    </citation>
    <scope>NUCLEOTIDE SEQUENCE [LARGE SCALE GENOMIC DNA]</scope>
    <source>
        <strain evidence="2">cv. Daliak</strain>
    </source>
</reference>